<name>D2UDD1_XANAP</name>
<dbReference type="GO" id="GO:0020037">
    <property type="term" value="F:heme binding"/>
    <property type="evidence" value="ECO:0007669"/>
    <property type="project" value="InterPro"/>
</dbReference>
<protein>
    <recommendedName>
        <fullName evidence="4 9">Heme exporter protein C</fullName>
    </recommendedName>
    <alternativeName>
        <fullName evidence="9">Cytochrome c-type biogenesis protein</fullName>
    </alternativeName>
</protein>
<accession>D2UDD1</accession>
<reference evidence="11 12" key="1">
    <citation type="journal article" date="2009" name="BMC Genomics">
        <title>The complete genome sequence of Xanthomonas albilineans provides new insights into the reductive genome evolution of the xylem-limited Xanthomonadaceae.</title>
        <authorList>
            <person name="Pieretti I."/>
            <person name="Royer M."/>
            <person name="Barbe V."/>
            <person name="Carrere S."/>
            <person name="Koebnik R."/>
            <person name="Cociancich S."/>
            <person name="Couloux A."/>
            <person name="Darrasse A."/>
            <person name="Gouzy J."/>
            <person name="Jacques M.A."/>
            <person name="Lauber E."/>
            <person name="Manceau C."/>
            <person name="Mangenot S."/>
            <person name="Poussier S."/>
            <person name="Segurens B."/>
            <person name="Szurek B."/>
            <person name="Verdier V."/>
            <person name="Arlat M."/>
            <person name="Rott P."/>
        </authorList>
    </citation>
    <scope>NUCLEOTIDE SEQUENCE [LARGE SCALE GENOMIC DNA]</scope>
    <source>
        <strain evidence="12">GPE PC73 / CFBP 7063</strain>
    </source>
</reference>
<comment type="subcellular location">
    <subcellularLocation>
        <location evidence="9">Cell inner membrane</location>
    </subcellularLocation>
    <subcellularLocation>
        <location evidence="2">Membrane</location>
        <topology evidence="2">Multi-pass membrane protein</topology>
    </subcellularLocation>
</comment>
<feature type="transmembrane region" description="Helical" evidence="9">
    <location>
        <begin position="28"/>
        <end position="48"/>
    </location>
</feature>
<evidence type="ECO:0000259" key="10">
    <source>
        <dbReference type="Pfam" id="PF01578"/>
    </source>
</evidence>
<dbReference type="KEGG" id="xal:XALC_1462"/>
<dbReference type="InterPro" id="IPR002541">
    <property type="entry name" value="Cyt_c_assembly"/>
</dbReference>
<dbReference type="Proteomes" id="UP000001890">
    <property type="component" value="Chromosome"/>
</dbReference>
<evidence type="ECO:0000313" key="12">
    <source>
        <dbReference type="Proteomes" id="UP000001890"/>
    </source>
</evidence>
<evidence type="ECO:0000256" key="4">
    <source>
        <dbReference type="ARBA" id="ARBA00016463"/>
    </source>
</evidence>
<dbReference type="GO" id="GO:0005886">
    <property type="term" value="C:plasma membrane"/>
    <property type="evidence" value="ECO:0007669"/>
    <property type="project" value="UniProtKB-SubCell"/>
</dbReference>
<dbReference type="GeneID" id="57876767"/>
<dbReference type="AlphaFoldDB" id="D2UDD1"/>
<feature type="transmembrane region" description="Helical" evidence="9">
    <location>
        <begin position="68"/>
        <end position="88"/>
    </location>
</feature>
<keyword evidence="8 9" id="KW-0472">Membrane</keyword>
<comment type="function">
    <text evidence="1 9">Required for the export of heme to the periplasm for the biogenesis of c-type cytochromes.</text>
</comment>
<feature type="transmembrane region" description="Helical" evidence="9">
    <location>
        <begin position="162"/>
        <end position="184"/>
    </location>
</feature>
<organism evidence="11 12">
    <name type="scientific">Xanthomonas albilineans (strain GPE PC73 / CFBP 7063)</name>
    <dbReference type="NCBI Taxonomy" id="380358"/>
    <lineage>
        <taxon>Bacteria</taxon>
        <taxon>Pseudomonadati</taxon>
        <taxon>Pseudomonadota</taxon>
        <taxon>Gammaproteobacteria</taxon>
        <taxon>Lysobacterales</taxon>
        <taxon>Lysobacteraceae</taxon>
        <taxon>Xanthomonas</taxon>
    </lineage>
</organism>
<dbReference type="EMBL" id="FP565176">
    <property type="protein sequence ID" value="CBA15969.1"/>
    <property type="molecule type" value="Genomic_DNA"/>
</dbReference>
<dbReference type="GO" id="GO:0017004">
    <property type="term" value="P:cytochrome complex assembly"/>
    <property type="evidence" value="ECO:0007669"/>
    <property type="project" value="UniProtKB-KW"/>
</dbReference>
<evidence type="ECO:0000313" key="11">
    <source>
        <dbReference type="EMBL" id="CBA15969.1"/>
    </source>
</evidence>
<evidence type="ECO:0000256" key="1">
    <source>
        <dbReference type="ARBA" id="ARBA00002442"/>
    </source>
</evidence>
<proteinExistence type="inferred from homology"/>
<keyword evidence="12" id="KW-1185">Reference proteome</keyword>
<evidence type="ECO:0000256" key="5">
    <source>
        <dbReference type="ARBA" id="ARBA00022692"/>
    </source>
</evidence>
<dbReference type="PRINTS" id="PR01386">
    <property type="entry name" value="CCMCBIOGNSIS"/>
</dbReference>
<evidence type="ECO:0000256" key="2">
    <source>
        <dbReference type="ARBA" id="ARBA00004141"/>
    </source>
</evidence>
<keyword evidence="9" id="KW-0997">Cell inner membrane</keyword>
<keyword evidence="9" id="KW-1003">Cell membrane</keyword>
<dbReference type="PANTHER" id="PTHR30071:SF1">
    <property type="entry name" value="CYTOCHROME B_B6 PROTEIN-RELATED"/>
    <property type="match status" value="1"/>
</dbReference>
<dbReference type="STRING" id="380358.XALC_1462"/>
<dbReference type="PANTHER" id="PTHR30071">
    <property type="entry name" value="HEME EXPORTER PROTEIN C"/>
    <property type="match status" value="1"/>
</dbReference>
<evidence type="ECO:0000256" key="7">
    <source>
        <dbReference type="ARBA" id="ARBA00022989"/>
    </source>
</evidence>
<feature type="transmembrane region" description="Helical" evidence="9">
    <location>
        <begin position="204"/>
        <end position="222"/>
    </location>
</feature>
<comment type="similarity">
    <text evidence="3 9">Belongs to the CcmC/CycZ/HelC family.</text>
</comment>
<gene>
    <name evidence="11" type="primary">ccmC1</name>
    <name evidence="9" type="synonym">ccmC</name>
    <name evidence="11" type="ordered locus">XALc_1462</name>
</gene>
<evidence type="ECO:0000256" key="6">
    <source>
        <dbReference type="ARBA" id="ARBA00022748"/>
    </source>
</evidence>
<keyword evidence="7 9" id="KW-1133">Transmembrane helix</keyword>
<dbReference type="InterPro" id="IPR045062">
    <property type="entry name" value="Cyt_c_biogenesis_CcsA/CcmC"/>
</dbReference>
<dbReference type="PATRIC" id="fig|29447.3.peg.1452"/>
<feature type="domain" description="Cytochrome c assembly protein" evidence="10">
    <location>
        <begin position="10"/>
        <end position="188"/>
    </location>
</feature>
<feature type="transmembrane region" description="Helical" evidence="9">
    <location>
        <begin position="95"/>
        <end position="119"/>
    </location>
</feature>
<dbReference type="GO" id="GO:0015232">
    <property type="term" value="F:heme transmembrane transporter activity"/>
    <property type="evidence" value="ECO:0007669"/>
    <property type="project" value="InterPro"/>
</dbReference>
<dbReference type="Pfam" id="PF01578">
    <property type="entry name" value="Cytochrom_C_asm"/>
    <property type="match status" value="1"/>
</dbReference>
<keyword evidence="5 9" id="KW-0812">Transmembrane</keyword>
<dbReference type="InterPro" id="IPR003557">
    <property type="entry name" value="Cyt_c_biogenesis_CcmC"/>
</dbReference>
<evidence type="ECO:0000256" key="8">
    <source>
        <dbReference type="ARBA" id="ARBA00023136"/>
    </source>
</evidence>
<dbReference type="OrthoDB" id="9778550at2"/>
<keyword evidence="9" id="KW-0813">Transport</keyword>
<keyword evidence="6 9" id="KW-0201">Cytochrome c-type biogenesis</keyword>
<dbReference type="eggNOG" id="COG0755">
    <property type="taxonomic scope" value="Bacteria"/>
</dbReference>
<dbReference type="NCBIfam" id="TIGR01191">
    <property type="entry name" value="ccmC"/>
    <property type="match status" value="1"/>
</dbReference>
<dbReference type="RefSeq" id="WP_012915972.1">
    <property type="nucleotide sequence ID" value="NC_013722.1"/>
</dbReference>
<sequence>MTSWIPTWLHRLASPPTFFRVAGRVRPWSLGAAVALGAVAFYGGLVLAPPDYQQHDAYRIIFVHVPCAWMSLFVYAAMGVSGFIALVWRIKLAEVACMASAPIGAAFTLITLCTGSLWGKPMWGTWWTWDARLTSELVLLFLYLGVIGLHRAIDDPRQGARAAALLALVGLLNLPIVHFSVVWWNTLHQGSTVRVLGPSTMPLSMLWPLLTAVLASKCYYLASLLERMRTDLLALECGKAWVRTIAMAAQPSSRLPANAQVAISMPAGHAR</sequence>
<evidence type="ECO:0000256" key="3">
    <source>
        <dbReference type="ARBA" id="ARBA00005840"/>
    </source>
</evidence>
<feature type="transmembrane region" description="Helical" evidence="9">
    <location>
        <begin position="131"/>
        <end position="150"/>
    </location>
</feature>
<evidence type="ECO:0000256" key="9">
    <source>
        <dbReference type="RuleBase" id="RU364092"/>
    </source>
</evidence>